<keyword evidence="7 9" id="KW-0067">ATP-binding</keyword>
<evidence type="ECO:0000313" key="12">
    <source>
        <dbReference type="EMBL" id="SDX05379.1"/>
    </source>
</evidence>
<dbReference type="InterPro" id="IPR003395">
    <property type="entry name" value="RecF/RecN/SMC_N"/>
</dbReference>
<dbReference type="NCBIfam" id="TIGR00611">
    <property type="entry name" value="recf"/>
    <property type="match status" value="1"/>
</dbReference>
<keyword evidence="5 9" id="KW-0235">DNA replication</keyword>
<evidence type="ECO:0000256" key="6">
    <source>
        <dbReference type="ARBA" id="ARBA00022741"/>
    </source>
</evidence>
<dbReference type="GO" id="GO:0006302">
    <property type="term" value="P:double-strand break repair"/>
    <property type="evidence" value="ECO:0007669"/>
    <property type="project" value="TreeGrafter"/>
</dbReference>
<dbReference type="Gene3D" id="3.40.50.300">
    <property type="entry name" value="P-loop containing nucleotide triphosphate hydrolases"/>
    <property type="match status" value="1"/>
</dbReference>
<dbReference type="GO" id="GO:0000731">
    <property type="term" value="P:DNA synthesis involved in DNA repair"/>
    <property type="evidence" value="ECO:0007669"/>
    <property type="project" value="TreeGrafter"/>
</dbReference>
<evidence type="ECO:0000256" key="5">
    <source>
        <dbReference type="ARBA" id="ARBA00022705"/>
    </source>
</evidence>
<dbReference type="HAMAP" id="MF_00365">
    <property type="entry name" value="RecF"/>
    <property type="match status" value="1"/>
</dbReference>
<dbReference type="InterPro" id="IPR018078">
    <property type="entry name" value="DNA-binding_RecF_CS"/>
</dbReference>
<dbReference type="EMBL" id="FNMZ01000003">
    <property type="protein sequence ID" value="SDX05379.1"/>
    <property type="molecule type" value="Genomic_DNA"/>
</dbReference>
<keyword evidence="9 10" id="KW-0227">DNA damage</keyword>
<evidence type="ECO:0000256" key="9">
    <source>
        <dbReference type="HAMAP-Rule" id="MF_00365"/>
    </source>
</evidence>
<keyword evidence="4 9" id="KW-0963">Cytoplasm</keyword>
<protein>
    <recommendedName>
        <fullName evidence="3 9">DNA replication and repair protein RecF</fullName>
    </recommendedName>
</protein>
<proteinExistence type="inferred from homology"/>
<dbReference type="InterPro" id="IPR027417">
    <property type="entry name" value="P-loop_NTPase"/>
</dbReference>
<dbReference type="GO" id="GO:0009432">
    <property type="term" value="P:SOS response"/>
    <property type="evidence" value="ECO:0007669"/>
    <property type="project" value="UniProtKB-UniRule"/>
</dbReference>
<evidence type="ECO:0000313" key="13">
    <source>
        <dbReference type="Proteomes" id="UP000199118"/>
    </source>
</evidence>
<evidence type="ECO:0000256" key="8">
    <source>
        <dbReference type="ARBA" id="ARBA00023125"/>
    </source>
</evidence>
<name>A0A1H2YLG8_9RHOB</name>
<evidence type="ECO:0000256" key="2">
    <source>
        <dbReference type="ARBA" id="ARBA00008016"/>
    </source>
</evidence>
<dbReference type="InterPro" id="IPR042174">
    <property type="entry name" value="RecF_2"/>
</dbReference>
<evidence type="ECO:0000256" key="10">
    <source>
        <dbReference type="RuleBase" id="RU000578"/>
    </source>
</evidence>
<dbReference type="GO" id="GO:0005524">
    <property type="term" value="F:ATP binding"/>
    <property type="evidence" value="ECO:0007669"/>
    <property type="project" value="UniProtKB-UniRule"/>
</dbReference>
<reference evidence="12 13" key="1">
    <citation type="submission" date="2016-10" db="EMBL/GenBank/DDBJ databases">
        <authorList>
            <person name="de Groot N.N."/>
        </authorList>
    </citation>
    <scope>NUCLEOTIDE SEQUENCE [LARGE SCALE GENOMIC DNA]</scope>
    <source>
        <strain evidence="12 13">DSM 17890</strain>
    </source>
</reference>
<dbReference type="Gene3D" id="1.20.1050.90">
    <property type="entry name" value="RecF/RecN/SMC, N-terminal domain"/>
    <property type="match status" value="1"/>
</dbReference>
<feature type="domain" description="AAA+ ATPase" evidence="11">
    <location>
        <begin position="23"/>
        <end position="371"/>
    </location>
</feature>
<evidence type="ECO:0000256" key="1">
    <source>
        <dbReference type="ARBA" id="ARBA00004496"/>
    </source>
</evidence>
<dbReference type="OrthoDB" id="9803889at2"/>
<dbReference type="GO" id="GO:0005737">
    <property type="term" value="C:cytoplasm"/>
    <property type="evidence" value="ECO:0007669"/>
    <property type="project" value="UniProtKB-SubCell"/>
</dbReference>
<evidence type="ECO:0000256" key="7">
    <source>
        <dbReference type="ARBA" id="ARBA00022840"/>
    </source>
</evidence>
<dbReference type="GO" id="GO:0003697">
    <property type="term" value="F:single-stranded DNA binding"/>
    <property type="evidence" value="ECO:0007669"/>
    <property type="project" value="UniProtKB-UniRule"/>
</dbReference>
<sequence>MTALRTLAAAHFRSHRLARLETDGRSVALFGPNGAGKTNLLEAVSLLSPGRGLRRAEADALPRRPEALGWRVSARLSAPDGPREVETGADAPGQPRAVRIDGKTVPQARLASLLRIVWLTPAMDRLWTEGAAERRRFIDRAAMGFEPEHADRALAYEKAMRERNRLLRDDVRDPRWFDALEARMATEGAAIARARAQTVAALAAAQEAAETAFPAAALALEGDPDAALAEALAAGLAPEAAEAEAEARLRAALAEGRSRDVAAGRTLTGPHRTDLAAVYAAKGAPARLCSTGEQKALLISLTLATARALTARAGTPPLLLLDEVAAHLDETRRAALYAEIRALGAQAWMTGTEAHLFDSLGDEALRVAVTEGPEGSTLSPA</sequence>
<evidence type="ECO:0000259" key="11">
    <source>
        <dbReference type="SMART" id="SM00382"/>
    </source>
</evidence>
<dbReference type="InterPro" id="IPR003593">
    <property type="entry name" value="AAA+_ATPase"/>
</dbReference>
<dbReference type="PANTHER" id="PTHR32182">
    <property type="entry name" value="DNA REPLICATION AND REPAIR PROTEIN RECF"/>
    <property type="match status" value="1"/>
</dbReference>
<keyword evidence="13" id="KW-1185">Reference proteome</keyword>
<dbReference type="RefSeq" id="WP_092681358.1">
    <property type="nucleotide sequence ID" value="NZ_FNMZ01000003.1"/>
</dbReference>
<feature type="binding site" evidence="9">
    <location>
        <begin position="31"/>
        <end position="38"/>
    </location>
    <ligand>
        <name>ATP</name>
        <dbReference type="ChEBI" id="CHEBI:30616"/>
    </ligand>
</feature>
<accession>A0A1H2YLG8</accession>
<keyword evidence="9 10" id="KW-0742">SOS response</keyword>
<dbReference type="STRING" id="356660.SAMN05444336_103154"/>
<comment type="subcellular location">
    <subcellularLocation>
        <location evidence="1 9 10">Cytoplasm</location>
    </subcellularLocation>
</comment>
<dbReference type="InterPro" id="IPR001238">
    <property type="entry name" value="DNA-binding_RecF"/>
</dbReference>
<keyword evidence="8 9" id="KW-0238">DNA-binding</keyword>
<keyword evidence="9 10" id="KW-0234">DNA repair</keyword>
<gene>
    <name evidence="9" type="primary">recF</name>
    <name evidence="12" type="ORF">SAMN05444336_103154</name>
</gene>
<evidence type="ECO:0000256" key="4">
    <source>
        <dbReference type="ARBA" id="ARBA00022490"/>
    </source>
</evidence>
<dbReference type="GO" id="GO:0006260">
    <property type="term" value="P:DNA replication"/>
    <property type="evidence" value="ECO:0007669"/>
    <property type="project" value="UniProtKB-UniRule"/>
</dbReference>
<evidence type="ECO:0000256" key="3">
    <source>
        <dbReference type="ARBA" id="ARBA00020170"/>
    </source>
</evidence>
<dbReference type="Pfam" id="PF02463">
    <property type="entry name" value="SMC_N"/>
    <property type="match status" value="1"/>
</dbReference>
<dbReference type="AlphaFoldDB" id="A0A1H2YLG8"/>
<dbReference type="Proteomes" id="UP000199118">
    <property type="component" value="Unassembled WGS sequence"/>
</dbReference>
<comment type="function">
    <text evidence="9 10">The RecF protein is involved in DNA metabolism; it is required for DNA replication and normal SOS inducibility. RecF binds preferentially to single-stranded, linear DNA. It also seems to bind ATP.</text>
</comment>
<dbReference type="SUPFAM" id="SSF52540">
    <property type="entry name" value="P-loop containing nucleoside triphosphate hydrolases"/>
    <property type="match status" value="1"/>
</dbReference>
<keyword evidence="6 9" id="KW-0547">Nucleotide-binding</keyword>
<organism evidence="12 13">
    <name type="scientific">Albimonas donghaensis</name>
    <dbReference type="NCBI Taxonomy" id="356660"/>
    <lineage>
        <taxon>Bacteria</taxon>
        <taxon>Pseudomonadati</taxon>
        <taxon>Pseudomonadota</taxon>
        <taxon>Alphaproteobacteria</taxon>
        <taxon>Rhodobacterales</taxon>
        <taxon>Paracoccaceae</taxon>
        <taxon>Albimonas</taxon>
    </lineage>
</organism>
<comment type="similarity">
    <text evidence="2 9 10">Belongs to the RecF family.</text>
</comment>
<dbReference type="SMART" id="SM00382">
    <property type="entry name" value="AAA"/>
    <property type="match status" value="1"/>
</dbReference>
<dbReference type="PROSITE" id="PS00618">
    <property type="entry name" value="RECF_2"/>
    <property type="match status" value="1"/>
</dbReference>
<dbReference type="PANTHER" id="PTHR32182:SF0">
    <property type="entry name" value="DNA REPLICATION AND REPAIR PROTEIN RECF"/>
    <property type="match status" value="1"/>
</dbReference>